<comment type="subcellular location">
    <subcellularLocation>
        <location evidence="2">Chromosome</location>
    </subcellularLocation>
    <subcellularLocation>
        <location evidence="1">Nucleus</location>
    </subcellularLocation>
</comment>
<dbReference type="SUPFAM" id="SSF54160">
    <property type="entry name" value="Chromo domain-like"/>
    <property type="match status" value="2"/>
</dbReference>
<organism evidence="7">
    <name type="scientific">Drosophila biarmipes</name>
    <name type="common">Fruit fly</name>
    <dbReference type="NCBI Taxonomy" id="125945"/>
    <lineage>
        <taxon>Eukaryota</taxon>
        <taxon>Metazoa</taxon>
        <taxon>Ecdysozoa</taxon>
        <taxon>Arthropoda</taxon>
        <taxon>Hexapoda</taxon>
        <taxon>Insecta</taxon>
        <taxon>Pterygota</taxon>
        <taxon>Neoptera</taxon>
        <taxon>Endopterygota</taxon>
        <taxon>Diptera</taxon>
        <taxon>Brachycera</taxon>
        <taxon>Muscomorpha</taxon>
        <taxon>Ephydroidea</taxon>
        <taxon>Drosophilidae</taxon>
        <taxon>Drosophila</taxon>
        <taxon>Sophophora</taxon>
    </lineage>
</organism>
<evidence type="ECO:0000259" key="6">
    <source>
        <dbReference type="PROSITE" id="PS50013"/>
    </source>
</evidence>
<feature type="compositionally biased region" description="Basic residues" evidence="5">
    <location>
        <begin position="266"/>
        <end position="282"/>
    </location>
</feature>
<evidence type="ECO:0000256" key="1">
    <source>
        <dbReference type="ARBA" id="ARBA00004123"/>
    </source>
</evidence>
<feature type="region of interest" description="Disordered" evidence="5">
    <location>
        <begin position="1"/>
        <end position="29"/>
    </location>
</feature>
<evidence type="ECO:0000256" key="3">
    <source>
        <dbReference type="ARBA" id="ARBA00022454"/>
    </source>
</evidence>
<reference evidence="7" key="1">
    <citation type="journal article" date="2016" name="Proc. Natl. Acad. Sci. U.S.A.">
        <title>Rapid evolution of a Y-chromosome heterochromatin protein underlies sex chromosome meiotic drive.</title>
        <authorList>
            <person name="Helleu Q."/>
            <person name="Gerard P.R."/>
            <person name="Dubruille R."/>
            <person name="Ogereau D."/>
            <person name="Prud'homme B."/>
            <person name="Loppin B."/>
            <person name="Montchamp-Moreau C."/>
        </authorList>
    </citation>
    <scope>NUCLEOTIDE SEQUENCE</scope>
</reference>
<keyword evidence="4" id="KW-0539">Nucleus</keyword>
<sequence>MSGKGEGCTASPAGGRSDGGESPFDDQDPEFQVEKIVGKRFLNGRPQVLVKWEGYPPEQSTWEPLEEMDKCLDLLSNFERQLFYECQEKAKLAKEVDQKVPTTCLGAEKQGEGSSVQAKQDEVVNEEPAPLVPTTSSGRPSTQIKPIGLPLFIDLVKQEDQKKPVVFFTQKKPVVFFTQRKQLAVVKGLVEQEDQDYPAMFFGGRKPGKQQTIVEQVDQEPPMSSSKSEPEETSIADGVGQPKGQGAPTTSSARKTAWGSNQPWYGKKKKARGGKAKAKIGNKKPSPASTQQKPAIKDVGSEVDTAIFTSCSVTLTQATQPLNSLPAVTANEAKAKKLKVTSYRKTSSDEALGAAAPLSLACCAASAAGSPEDPPRGVWNSLEALEQLTIKDPIQMELDQLLEELDSRLSRPAGNLFNLTKGCGNGGRSGCGGRRAFGDPWKQPYQGVFGLERGLEMEKVQHSFKVRGLLFLFVTWKGCSEMDTVTLPSVRYLYPQLIIDYLETLKRKRR</sequence>
<dbReference type="GO" id="GO:0005694">
    <property type="term" value="C:chromosome"/>
    <property type="evidence" value="ECO:0007669"/>
    <property type="project" value="UniProtKB-SubCell"/>
</dbReference>
<dbReference type="InterPro" id="IPR000953">
    <property type="entry name" value="Chromo/chromo_shadow_dom"/>
</dbReference>
<dbReference type="InterPro" id="IPR016197">
    <property type="entry name" value="Chromo-like_dom_sf"/>
</dbReference>
<dbReference type="InterPro" id="IPR023780">
    <property type="entry name" value="Chromo_domain"/>
</dbReference>
<dbReference type="Gene3D" id="2.40.50.40">
    <property type="match status" value="2"/>
</dbReference>
<dbReference type="PANTHER" id="PTHR22812">
    <property type="entry name" value="CHROMOBOX PROTEIN"/>
    <property type="match status" value="1"/>
</dbReference>
<dbReference type="GO" id="GO:0005634">
    <property type="term" value="C:nucleus"/>
    <property type="evidence" value="ECO:0007669"/>
    <property type="project" value="UniProtKB-SubCell"/>
</dbReference>
<dbReference type="PROSITE" id="PS50013">
    <property type="entry name" value="CHROMO_2"/>
    <property type="match status" value="1"/>
</dbReference>
<dbReference type="Pfam" id="PF00385">
    <property type="entry name" value="Chromo"/>
    <property type="match status" value="1"/>
</dbReference>
<feature type="compositionally biased region" description="Polar residues" evidence="5">
    <location>
        <begin position="247"/>
        <end position="263"/>
    </location>
</feature>
<feature type="region of interest" description="Disordered" evidence="5">
    <location>
        <begin position="216"/>
        <end position="296"/>
    </location>
</feature>
<evidence type="ECO:0000256" key="2">
    <source>
        <dbReference type="ARBA" id="ARBA00004286"/>
    </source>
</evidence>
<proteinExistence type="predicted"/>
<dbReference type="OrthoDB" id="1918685at2759"/>
<keyword evidence="3" id="KW-0158">Chromosome</keyword>
<dbReference type="AlphaFoldDB" id="A0A142I126"/>
<evidence type="ECO:0000256" key="5">
    <source>
        <dbReference type="SAM" id="MobiDB-lite"/>
    </source>
</evidence>
<dbReference type="EMBL" id="KU527679">
    <property type="protein sequence ID" value="AMR36257.1"/>
    <property type="molecule type" value="Genomic_DNA"/>
</dbReference>
<dbReference type="SMART" id="SM00298">
    <property type="entry name" value="CHROMO"/>
    <property type="match status" value="1"/>
</dbReference>
<name>A0A142I126_DROBM</name>
<protein>
    <submittedName>
        <fullName evidence="7">HP1D2B</fullName>
    </submittedName>
</protein>
<dbReference type="InterPro" id="IPR051219">
    <property type="entry name" value="Heterochromatin_chromo-domain"/>
</dbReference>
<accession>A0A142I126</accession>
<evidence type="ECO:0000256" key="4">
    <source>
        <dbReference type="ARBA" id="ARBA00023242"/>
    </source>
</evidence>
<evidence type="ECO:0000313" key="7">
    <source>
        <dbReference type="EMBL" id="AMR36257.1"/>
    </source>
</evidence>
<feature type="domain" description="Chromo" evidence="6">
    <location>
        <begin position="31"/>
        <end position="81"/>
    </location>
</feature>
<gene>
    <name evidence="7" type="primary">HP1D2B</name>
</gene>
<dbReference type="CDD" id="cd00034">
    <property type="entry name" value="CSD"/>
    <property type="match status" value="1"/>
</dbReference>